<evidence type="ECO:0000313" key="8">
    <source>
        <dbReference type="Proteomes" id="UP000601435"/>
    </source>
</evidence>
<dbReference type="GO" id="GO:0003921">
    <property type="term" value="F:GMP synthase activity"/>
    <property type="evidence" value="ECO:0007669"/>
    <property type="project" value="TreeGrafter"/>
</dbReference>
<evidence type="ECO:0000256" key="4">
    <source>
        <dbReference type="ARBA" id="ARBA00022755"/>
    </source>
</evidence>
<dbReference type="InterPro" id="IPR029062">
    <property type="entry name" value="Class_I_gatase-like"/>
</dbReference>
<comment type="caution">
    <text evidence="7">The sequence shown here is derived from an EMBL/GenBank/DDBJ whole genome shotgun (WGS) entry which is preliminary data.</text>
</comment>
<dbReference type="PANTHER" id="PTHR11922:SF2">
    <property type="entry name" value="GMP SYNTHASE [GLUTAMINE-HYDROLYZING]"/>
    <property type="match status" value="1"/>
</dbReference>
<dbReference type="GO" id="GO:0005524">
    <property type="term" value="F:ATP binding"/>
    <property type="evidence" value="ECO:0007669"/>
    <property type="project" value="UniProtKB-KW"/>
</dbReference>
<evidence type="ECO:0000256" key="2">
    <source>
        <dbReference type="ARBA" id="ARBA00022741"/>
    </source>
</evidence>
<keyword evidence="1" id="KW-0436">Ligase</keyword>
<reference evidence="7" key="1">
    <citation type="submission" date="2021-02" db="EMBL/GenBank/DDBJ databases">
        <authorList>
            <person name="Dougan E. K."/>
            <person name="Rhodes N."/>
            <person name="Thang M."/>
            <person name="Chan C."/>
        </authorList>
    </citation>
    <scope>NUCLEOTIDE SEQUENCE</scope>
</reference>
<dbReference type="PANTHER" id="PTHR11922">
    <property type="entry name" value="GMP SYNTHASE-RELATED"/>
    <property type="match status" value="1"/>
</dbReference>
<keyword evidence="3" id="KW-0332">GMP biosynthesis</keyword>
<name>A0A812MPZ2_9DINO</name>
<sequence>DVKNFSPNAIILSGGPHSVYDKDAPHLCKDIWGYIDEKKLPVFGICYGLQEMCHSLGGKVEAGVKREFGHADLLI</sequence>
<feature type="non-terminal residue" evidence="7">
    <location>
        <position position="1"/>
    </location>
</feature>
<keyword evidence="4" id="KW-0658">Purine biosynthesis</keyword>
<accession>A0A812MPZ2</accession>
<dbReference type="OrthoDB" id="1724632at2759"/>
<dbReference type="Gene3D" id="3.40.50.880">
    <property type="match status" value="1"/>
</dbReference>
<dbReference type="GO" id="GO:0005829">
    <property type="term" value="C:cytosol"/>
    <property type="evidence" value="ECO:0007669"/>
    <property type="project" value="TreeGrafter"/>
</dbReference>
<feature type="non-terminal residue" evidence="7">
    <location>
        <position position="75"/>
    </location>
</feature>
<evidence type="ECO:0000256" key="3">
    <source>
        <dbReference type="ARBA" id="ARBA00022749"/>
    </source>
</evidence>
<evidence type="ECO:0000256" key="5">
    <source>
        <dbReference type="ARBA" id="ARBA00022840"/>
    </source>
</evidence>
<dbReference type="Pfam" id="PF00117">
    <property type="entry name" value="GATase"/>
    <property type="match status" value="1"/>
</dbReference>
<dbReference type="AlphaFoldDB" id="A0A812MPZ2"/>
<gene>
    <name evidence="7" type="primary">guaA</name>
    <name evidence="7" type="ORF">SNEC2469_LOCUS6133</name>
</gene>
<dbReference type="InterPro" id="IPR017926">
    <property type="entry name" value="GATASE"/>
</dbReference>
<dbReference type="Proteomes" id="UP000601435">
    <property type="component" value="Unassembled WGS sequence"/>
</dbReference>
<dbReference type="EMBL" id="CAJNJA010010913">
    <property type="protein sequence ID" value="CAE7264109.1"/>
    <property type="molecule type" value="Genomic_DNA"/>
</dbReference>
<feature type="domain" description="Glutamine amidotransferase" evidence="6">
    <location>
        <begin position="5"/>
        <end position="68"/>
    </location>
</feature>
<evidence type="ECO:0000313" key="7">
    <source>
        <dbReference type="EMBL" id="CAE7264109.1"/>
    </source>
</evidence>
<dbReference type="PROSITE" id="PS51273">
    <property type="entry name" value="GATASE_TYPE_1"/>
    <property type="match status" value="1"/>
</dbReference>
<proteinExistence type="predicted"/>
<evidence type="ECO:0000256" key="1">
    <source>
        <dbReference type="ARBA" id="ARBA00022598"/>
    </source>
</evidence>
<protein>
    <submittedName>
        <fullName evidence="7">GuaA protein</fullName>
    </submittedName>
</protein>
<dbReference type="SUPFAM" id="SSF52317">
    <property type="entry name" value="Class I glutamine amidotransferase-like"/>
    <property type="match status" value="1"/>
</dbReference>
<keyword evidence="8" id="KW-1185">Reference proteome</keyword>
<organism evidence="7 8">
    <name type="scientific">Symbiodinium necroappetens</name>
    <dbReference type="NCBI Taxonomy" id="1628268"/>
    <lineage>
        <taxon>Eukaryota</taxon>
        <taxon>Sar</taxon>
        <taxon>Alveolata</taxon>
        <taxon>Dinophyceae</taxon>
        <taxon>Suessiales</taxon>
        <taxon>Symbiodiniaceae</taxon>
        <taxon>Symbiodinium</taxon>
    </lineage>
</organism>
<keyword evidence="5" id="KW-0067">ATP-binding</keyword>
<evidence type="ECO:0000259" key="6">
    <source>
        <dbReference type="Pfam" id="PF00117"/>
    </source>
</evidence>
<keyword evidence="2" id="KW-0547">Nucleotide-binding</keyword>